<reference evidence="1" key="1">
    <citation type="journal article" date="2021" name="PeerJ">
        <title>Extensive microbial diversity within the chicken gut microbiome revealed by metagenomics and culture.</title>
        <authorList>
            <person name="Gilroy R."/>
            <person name="Ravi A."/>
            <person name="Getino M."/>
            <person name="Pursley I."/>
            <person name="Horton D.L."/>
            <person name="Alikhan N.F."/>
            <person name="Baker D."/>
            <person name="Gharbi K."/>
            <person name="Hall N."/>
            <person name="Watson M."/>
            <person name="Adriaenssens E.M."/>
            <person name="Foster-Nyarko E."/>
            <person name="Jarju S."/>
            <person name="Secka A."/>
            <person name="Antonio M."/>
            <person name="Oren A."/>
            <person name="Chaudhuri R.R."/>
            <person name="La Ragione R."/>
            <person name="Hildebrand F."/>
            <person name="Pallen M.J."/>
        </authorList>
    </citation>
    <scope>NUCLEOTIDE SEQUENCE</scope>
    <source>
        <strain evidence="1">ChiGjej4B4-12881</strain>
    </source>
</reference>
<organism evidence="1 2">
    <name type="scientific">Candidatus Lachnoclostridium stercoripullorum</name>
    <dbReference type="NCBI Taxonomy" id="2838635"/>
    <lineage>
        <taxon>Bacteria</taxon>
        <taxon>Bacillati</taxon>
        <taxon>Bacillota</taxon>
        <taxon>Clostridia</taxon>
        <taxon>Lachnospirales</taxon>
        <taxon>Lachnospiraceae</taxon>
    </lineage>
</organism>
<gene>
    <name evidence="1" type="ORF">IAA28_05355</name>
</gene>
<dbReference type="AlphaFoldDB" id="A0A9D1W4S2"/>
<reference evidence="1" key="2">
    <citation type="submission" date="2021-04" db="EMBL/GenBank/DDBJ databases">
        <authorList>
            <person name="Gilroy R."/>
        </authorList>
    </citation>
    <scope>NUCLEOTIDE SEQUENCE</scope>
    <source>
        <strain evidence="1">ChiGjej4B4-12881</strain>
    </source>
</reference>
<protein>
    <submittedName>
        <fullName evidence="1">Nucleotidyltransferase family protein</fullName>
    </submittedName>
</protein>
<dbReference type="Pfam" id="PF14907">
    <property type="entry name" value="NTP_transf_5"/>
    <property type="match status" value="1"/>
</dbReference>
<accession>A0A9D1W4S2</accession>
<dbReference type="Gene3D" id="3.30.460.40">
    <property type="match status" value="1"/>
</dbReference>
<evidence type="ECO:0000313" key="2">
    <source>
        <dbReference type="Proteomes" id="UP000886780"/>
    </source>
</evidence>
<proteinExistence type="predicted"/>
<dbReference type="EMBL" id="DXEU01000096">
    <property type="protein sequence ID" value="HIX52213.1"/>
    <property type="molecule type" value="Genomic_DNA"/>
</dbReference>
<dbReference type="InterPro" id="IPR039498">
    <property type="entry name" value="NTP_transf_5"/>
</dbReference>
<comment type="caution">
    <text evidence="1">The sequence shown here is derived from an EMBL/GenBank/DDBJ whole genome shotgun (WGS) entry which is preliminary data.</text>
</comment>
<evidence type="ECO:0000313" key="1">
    <source>
        <dbReference type="EMBL" id="HIX52213.1"/>
    </source>
</evidence>
<name>A0A9D1W4S2_9FIRM</name>
<sequence length="410" mass="47087">MERQSKNFLALIRGSLHQTPIQLSEPDWDALYELARLHNLVPLVCESARSLPEFASADRRVQSAFLQTTLYQAGMQMTRTEELFRLWDLFEERGLRPLILKGLICRSLYPKPELRGSADEDLWIRKEDLPAYHQLLTEQGYICQDPDANLDTIQEVTYEGPLLELELHLNPFGTDSAERIQMNLLFRDSHERAISTTIQGHDVRTLEPTEHYLFLFVHLYKHFIRGGVGIRQFLDLLLAERAWGESLDWDRIHSAIAGMGAEPLYAAVLEISRKYLGFSPVPRLAPETVPDSSALDGLMEDLMESGAFGNSSRFHRLSAAYIYASTEGKGSPVRRLFLLLFPPAVRLSSRYPFLNRRPWLLPAAWTMRIFRFAKELLLSDHTLVRRSARRGQKRLDVMKKLGIKSDLKNP</sequence>
<dbReference type="Proteomes" id="UP000886780">
    <property type="component" value="Unassembled WGS sequence"/>
</dbReference>